<gene>
    <name evidence="12" type="ORF">MNEG_5716</name>
</gene>
<evidence type="ECO:0000256" key="3">
    <source>
        <dbReference type="ARBA" id="ARBA00022454"/>
    </source>
</evidence>
<reference evidence="12 13" key="1">
    <citation type="journal article" date="2013" name="BMC Genomics">
        <title>Reconstruction of the lipid metabolism for the microalga Monoraphidium neglectum from its genome sequence reveals characteristics suitable for biofuel production.</title>
        <authorList>
            <person name="Bogen C."/>
            <person name="Al-Dilaimi A."/>
            <person name="Albersmeier A."/>
            <person name="Wichmann J."/>
            <person name="Grundmann M."/>
            <person name="Rupp O."/>
            <person name="Lauersen K.J."/>
            <person name="Blifernez-Klassen O."/>
            <person name="Kalinowski J."/>
            <person name="Goesmann A."/>
            <person name="Mussgnug J.H."/>
            <person name="Kruse O."/>
        </authorList>
    </citation>
    <scope>NUCLEOTIDE SEQUENCE [LARGE SCALE GENOMIC DNA]</scope>
    <source>
        <strain evidence="12 13">SAG 48.87</strain>
    </source>
</reference>
<keyword evidence="6" id="KW-0995">Kinetochore</keyword>
<keyword evidence="5" id="KW-0498">Mitosis</keyword>
<evidence type="ECO:0000256" key="5">
    <source>
        <dbReference type="ARBA" id="ARBA00022776"/>
    </source>
</evidence>
<keyword evidence="13" id="KW-1185">Reference proteome</keyword>
<proteinExistence type="predicted"/>
<sequence length="218" mass="23406">MDENGASDLQVEGEPEQHQQQQHTSLSFLQLHDAFKRMVAVGVDVVDEQTFYRIMDGVPDHLLWLFWQLYTRIVSGIVDNSMAEFDDLARETDMRQQLADLEALALQKGRQLGAGAGAPDGGAEGGSGGAEDAAAGPAAAEAAARVAAKRAEGRQLAEALSKLQRQRDDLRAQVDARRKVVDAAKAGYTRAADHMTELHSAMQGWRVDGALKAGGGTP</sequence>
<keyword evidence="8" id="KW-0131">Cell cycle</keyword>
<dbReference type="RefSeq" id="XP_013901263.1">
    <property type="nucleotide sequence ID" value="XM_014045809.1"/>
</dbReference>
<dbReference type="Pfam" id="PF03980">
    <property type="entry name" value="Nnf1"/>
    <property type="match status" value="1"/>
</dbReference>
<evidence type="ECO:0000256" key="1">
    <source>
        <dbReference type="ARBA" id="ARBA00004123"/>
    </source>
</evidence>
<keyword evidence="9" id="KW-0137">Centromere</keyword>
<evidence type="ECO:0000256" key="8">
    <source>
        <dbReference type="ARBA" id="ARBA00023306"/>
    </source>
</evidence>
<evidence type="ECO:0000256" key="6">
    <source>
        <dbReference type="ARBA" id="ARBA00022838"/>
    </source>
</evidence>
<name>A0A0D2L5D1_9CHLO</name>
<dbReference type="Proteomes" id="UP000054498">
    <property type="component" value="Unassembled WGS sequence"/>
</dbReference>
<comment type="subcellular location">
    <subcellularLocation>
        <location evidence="2">Chromosome</location>
        <location evidence="2">Centromere</location>
        <location evidence="2">Kinetochore</location>
    </subcellularLocation>
    <subcellularLocation>
        <location evidence="1">Nucleus</location>
    </subcellularLocation>
</comment>
<dbReference type="GO" id="GO:0000444">
    <property type="term" value="C:MIS12/MIND type complex"/>
    <property type="evidence" value="ECO:0007669"/>
    <property type="project" value="InterPro"/>
</dbReference>
<evidence type="ECO:0000256" key="9">
    <source>
        <dbReference type="ARBA" id="ARBA00023328"/>
    </source>
</evidence>
<dbReference type="OrthoDB" id="10571397at2759"/>
<feature type="region of interest" description="Disordered" evidence="11">
    <location>
        <begin position="115"/>
        <end position="136"/>
    </location>
</feature>
<dbReference type="KEGG" id="mng:MNEG_5716"/>
<evidence type="ECO:0000256" key="4">
    <source>
        <dbReference type="ARBA" id="ARBA00022618"/>
    </source>
</evidence>
<dbReference type="EMBL" id="KK101090">
    <property type="protein sequence ID" value="KIZ02244.1"/>
    <property type="molecule type" value="Genomic_DNA"/>
</dbReference>
<evidence type="ECO:0000313" key="12">
    <source>
        <dbReference type="EMBL" id="KIZ02244.1"/>
    </source>
</evidence>
<protein>
    <submittedName>
        <fullName evidence="12">Uncharacterized protein</fullName>
    </submittedName>
</protein>
<evidence type="ECO:0000256" key="7">
    <source>
        <dbReference type="ARBA" id="ARBA00023242"/>
    </source>
</evidence>
<dbReference type="GO" id="GO:0005634">
    <property type="term" value="C:nucleus"/>
    <property type="evidence" value="ECO:0007669"/>
    <property type="project" value="UniProtKB-SubCell"/>
</dbReference>
<feature type="region of interest" description="Disordered" evidence="11">
    <location>
        <begin position="1"/>
        <end position="23"/>
    </location>
</feature>
<accession>A0A0D2L5D1</accession>
<dbReference type="AlphaFoldDB" id="A0A0D2L5D1"/>
<organism evidence="12 13">
    <name type="scientific">Monoraphidium neglectum</name>
    <dbReference type="NCBI Taxonomy" id="145388"/>
    <lineage>
        <taxon>Eukaryota</taxon>
        <taxon>Viridiplantae</taxon>
        <taxon>Chlorophyta</taxon>
        <taxon>core chlorophytes</taxon>
        <taxon>Chlorophyceae</taxon>
        <taxon>CS clade</taxon>
        <taxon>Sphaeropleales</taxon>
        <taxon>Selenastraceae</taxon>
        <taxon>Monoraphidium</taxon>
    </lineage>
</organism>
<dbReference type="GeneID" id="25738593"/>
<feature type="compositionally biased region" description="Gly residues" evidence="11">
    <location>
        <begin position="115"/>
        <end position="129"/>
    </location>
</feature>
<dbReference type="GO" id="GO:0051301">
    <property type="term" value="P:cell division"/>
    <property type="evidence" value="ECO:0007669"/>
    <property type="project" value="UniProtKB-KW"/>
</dbReference>
<evidence type="ECO:0000256" key="2">
    <source>
        <dbReference type="ARBA" id="ARBA00004629"/>
    </source>
</evidence>
<keyword evidence="7" id="KW-0539">Nucleus</keyword>
<keyword evidence="4" id="KW-0132">Cell division</keyword>
<keyword evidence="3" id="KW-0158">Chromosome</keyword>
<evidence type="ECO:0000256" key="11">
    <source>
        <dbReference type="SAM" id="MobiDB-lite"/>
    </source>
</evidence>
<evidence type="ECO:0000313" key="13">
    <source>
        <dbReference type="Proteomes" id="UP000054498"/>
    </source>
</evidence>
<keyword evidence="10" id="KW-0175">Coiled coil</keyword>
<evidence type="ECO:0000256" key="10">
    <source>
        <dbReference type="SAM" id="Coils"/>
    </source>
</evidence>
<feature type="coiled-coil region" evidence="10">
    <location>
        <begin position="146"/>
        <end position="180"/>
    </location>
</feature>
<dbReference type="InterPro" id="IPR007128">
    <property type="entry name" value="PMF1/Nnf1"/>
</dbReference>